<proteinExistence type="predicted"/>
<name>A0ABN8HPR8_9NEOP</name>
<evidence type="ECO:0000313" key="2">
    <source>
        <dbReference type="EMBL" id="CAH2039537.1"/>
    </source>
</evidence>
<dbReference type="EMBL" id="OW152823">
    <property type="protein sequence ID" value="CAH2039537.1"/>
    <property type="molecule type" value="Genomic_DNA"/>
</dbReference>
<evidence type="ECO:0000256" key="1">
    <source>
        <dbReference type="SAM" id="MobiDB-lite"/>
    </source>
</evidence>
<evidence type="ECO:0000313" key="3">
    <source>
        <dbReference type="Proteomes" id="UP000837857"/>
    </source>
</evidence>
<keyword evidence="3" id="KW-1185">Reference proteome</keyword>
<sequence>MTRAVGRHKCDCSTRLAHPLDRFAIGGFLEIPNIFDRSYSTSRATGVVCRRLIALCPYYGRRKYALDSDPSKRSFMFHAVDASREVDGEPTTSQRVPDKGRLFARAVWGRPGQTSAPEVVTSGKRAGAG</sequence>
<accession>A0ABN8HPR8</accession>
<reference evidence="2" key="1">
    <citation type="submission" date="2022-03" db="EMBL/GenBank/DDBJ databases">
        <authorList>
            <person name="Martin H S."/>
        </authorList>
    </citation>
    <scope>NUCLEOTIDE SEQUENCE</scope>
</reference>
<feature type="non-terminal residue" evidence="2">
    <location>
        <position position="1"/>
    </location>
</feature>
<organism evidence="2 3">
    <name type="scientific">Iphiclides podalirius</name>
    <name type="common">scarce swallowtail</name>
    <dbReference type="NCBI Taxonomy" id="110791"/>
    <lineage>
        <taxon>Eukaryota</taxon>
        <taxon>Metazoa</taxon>
        <taxon>Ecdysozoa</taxon>
        <taxon>Arthropoda</taxon>
        <taxon>Hexapoda</taxon>
        <taxon>Insecta</taxon>
        <taxon>Pterygota</taxon>
        <taxon>Neoptera</taxon>
        <taxon>Endopterygota</taxon>
        <taxon>Lepidoptera</taxon>
        <taxon>Glossata</taxon>
        <taxon>Ditrysia</taxon>
        <taxon>Papilionoidea</taxon>
        <taxon>Papilionidae</taxon>
        <taxon>Papilioninae</taxon>
        <taxon>Iphiclides</taxon>
    </lineage>
</organism>
<feature type="region of interest" description="Disordered" evidence="1">
    <location>
        <begin position="110"/>
        <end position="129"/>
    </location>
</feature>
<gene>
    <name evidence="2" type="ORF">IPOD504_LOCUS1755</name>
</gene>
<dbReference type="Proteomes" id="UP000837857">
    <property type="component" value="Chromosome 11"/>
</dbReference>
<protein>
    <submittedName>
        <fullName evidence="2">Uncharacterized protein</fullName>
    </submittedName>
</protein>